<dbReference type="Proteomes" id="UP001596957">
    <property type="component" value="Unassembled WGS sequence"/>
</dbReference>
<accession>A0ABW2VVW9</accession>
<dbReference type="RefSeq" id="WP_381301721.1">
    <property type="nucleotide sequence ID" value="NZ_JBHTEC010000004.1"/>
</dbReference>
<name>A0ABW2VVW9_9ACTN</name>
<keyword evidence="2" id="KW-1185">Reference proteome</keyword>
<evidence type="ECO:0000313" key="1">
    <source>
        <dbReference type="EMBL" id="MFD0287802.1"/>
    </source>
</evidence>
<organism evidence="1 2">
    <name type="scientific">Streptomyces lutosisoli</name>
    <dbReference type="NCBI Taxonomy" id="2665721"/>
    <lineage>
        <taxon>Bacteria</taxon>
        <taxon>Bacillati</taxon>
        <taxon>Actinomycetota</taxon>
        <taxon>Actinomycetes</taxon>
        <taxon>Kitasatosporales</taxon>
        <taxon>Streptomycetaceae</taxon>
        <taxon>Streptomyces</taxon>
    </lineage>
</organism>
<dbReference type="Gene3D" id="3.40.50.720">
    <property type="entry name" value="NAD(P)-binding Rossmann-like Domain"/>
    <property type="match status" value="1"/>
</dbReference>
<sequence>MTALLGEFGWPSHRVLDLGGIRTARATEMYLPLWLTLMQNVGHPEFNVEIRRAR</sequence>
<evidence type="ECO:0000313" key="2">
    <source>
        <dbReference type="Proteomes" id="UP001596957"/>
    </source>
</evidence>
<dbReference type="EMBL" id="JBHTEC010000004">
    <property type="protein sequence ID" value="MFD0287802.1"/>
    <property type="molecule type" value="Genomic_DNA"/>
</dbReference>
<reference evidence="2" key="1">
    <citation type="journal article" date="2019" name="Int. J. Syst. Evol. Microbiol.">
        <title>The Global Catalogue of Microorganisms (GCM) 10K type strain sequencing project: providing services to taxonomists for standard genome sequencing and annotation.</title>
        <authorList>
            <consortium name="The Broad Institute Genomics Platform"/>
            <consortium name="The Broad Institute Genome Sequencing Center for Infectious Disease"/>
            <person name="Wu L."/>
            <person name="Ma J."/>
        </authorList>
    </citation>
    <scope>NUCLEOTIDE SEQUENCE [LARGE SCALE GENOMIC DNA]</scope>
    <source>
        <strain evidence="2">CGMCC 4.7198</strain>
    </source>
</reference>
<proteinExistence type="predicted"/>
<protein>
    <submittedName>
        <fullName evidence="1">Uncharacterized protein</fullName>
    </submittedName>
</protein>
<gene>
    <name evidence="1" type="ORF">ACFQZP_40495</name>
</gene>
<comment type="caution">
    <text evidence="1">The sequence shown here is derived from an EMBL/GenBank/DDBJ whole genome shotgun (WGS) entry which is preliminary data.</text>
</comment>